<gene>
    <name evidence="1" type="ORF">KUCAC02_004859</name>
</gene>
<sequence length="78" mass="8511">QGAVVGGPQGPCGQASIWGNRSKRRFLLSDRLISKHHLLESLPKLDLVALRGRLTSVAKSCLCTVQNKLKYGRAQLDV</sequence>
<evidence type="ECO:0000313" key="1">
    <source>
        <dbReference type="EMBL" id="KAI4819619.1"/>
    </source>
</evidence>
<protein>
    <submittedName>
        <fullName evidence="1">Uncharacterized protein</fullName>
    </submittedName>
</protein>
<comment type="caution">
    <text evidence="1">The sequence shown here is derived from an EMBL/GenBank/DDBJ whole genome shotgun (WGS) entry which is preliminary data.</text>
</comment>
<name>A0ACB9X0F1_CHAAC</name>
<feature type="non-terminal residue" evidence="1">
    <location>
        <position position="78"/>
    </location>
</feature>
<organism evidence="1 2">
    <name type="scientific">Chaenocephalus aceratus</name>
    <name type="common">Blackfin icefish</name>
    <name type="synonym">Chaenichthys aceratus</name>
    <dbReference type="NCBI Taxonomy" id="36190"/>
    <lineage>
        <taxon>Eukaryota</taxon>
        <taxon>Metazoa</taxon>
        <taxon>Chordata</taxon>
        <taxon>Craniata</taxon>
        <taxon>Vertebrata</taxon>
        <taxon>Euteleostomi</taxon>
        <taxon>Actinopterygii</taxon>
        <taxon>Neopterygii</taxon>
        <taxon>Teleostei</taxon>
        <taxon>Neoteleostei</taxon>
        <taxon>Acanthomorphata</taxon>
        <taxon>Eupercaria</taxon>
        <taxon>Perciformes</taxon>
        <taxon>Notothenioidei</taxon>
        <taxon>Channichthyidae</taxon>
        <taxon>Chaenocephalus</taxon>
    </lineage>
</organism>
<dbReference type="EMBL" id="CM043794">
    <property type="protein sequence ID" value="KAI4819619.1"/>
    <property type="molecule type" value="Genomic_DNA"/>
</dbReference>
<dbReference type="Proteomes" id="UP001057452">
    <property type="component" value="Chromosome 10"/>
</dbReference>
<proteinExistence type="predicted"/>
<evidence type="ECO:0000313" key="2">
    <source>
        <dbReference type="Proteomes" id="UP001057452"/>
    </source>
</evidence>
<keyword evidence="2" id="KW-1185">Reference proteome</keyword>
<accession>A0ACB9X0F1</accession>
<feature type="non-terminal residue" evidence="1">
    <location>
        <position position="1"/>
    </location>
</feature>
<reference evidence="1" key="1">
    <citation type="submission" date="2022-05" db="EMBL/GenBank/DDBJ databases">
        <title>Chromosome-level genome of Chaenocephalus aceratus.</title>
        <authorList>
            <person name="Park H."/>
        </authorList>
    </citation>
    <scope>NUCLEOTIDE SEQUENCE</scope>
    <source>
        <strain evidence="1">KU_202001</strain>
    </source>
</reference>